<dbReference type="Pfam" id="PF00895">
    <property type="entry name" value="ATP-synt_8"/>
    <property type="match status" value="1"/>
</dbReference>
<proteinExistence type="inferred from homology"/>
<keyword evidence="6 12" id="KW-0375">Hydrogen ion transport</keyword>
<protein>
    <recommendedName>
        <fullName evidence="12">ATP synthase complex subunit 8</fullName>
    </recommendedName>
</protein>
<evidence type="ECO:0000256" key="11">
    <source>
        <dbReference type="ARBA" id="ARBA00023310"/>
    </source>
</evidence>
<sequence length="53" mass="6226">MPQLNPSPWLTVMLITWLFLLVVVTKTLNSHHTAPPKMQNFNAPKAAWTWMWH</sequence>
<evidence type="ECO:0000256" key="5">
    <source>
        <dbReference type="ARBA" id="ARBA00022692"/>
    </source>
</evidence>
<keyword evidence="4 12" id="KW-0138">CF(0)</keyword>
<keyword evidence="9 12" id="KW-0496">Mitochondrion</keyword>
<dbReference type="GO" id="GO:0045259">
    <property type="term" value="C:proton-transporting ATP synthase complex"/>
    <property type="evidence" value="ECO:0007669"/>
    <property type="project" value="UniProtKB-KW"/>
</dbReference>
<keyword evidence="7 13" id="KW-1133">Transmembrane helix</keyword>
<dbReference type="GO" id="GO:0015986">
    <property type="term" value="P:proton motive force-driven ATP synthesis"/>
    <property type="evidence" value="ECO:0007669"/>
    <property type="project" value="InterPro"/>
</dbReference>
<evidence type="ECO:0000313" key="14">
    <source>
        <dbReference type="EMBL" id="ALE33699.1"/>
    </source>
</evidence>
<evidence type="ECO:0000256" key="6">
    <source>
        <dbReference type="ARBA" id="ARBA00022781"/>
    </source>
</evidence>
<dbReference type="GO" id="GO:0031966">
    <property type="term" value="C:mitochondrial membrane"/>
    <property type="evidence" value="ECO:0007669"/>
    <property type="project" value="UniProtKB-SubCell"/>
</dbReference>
<keyword evidence="5 12" id="KW-0812">Transmembrane</keyword>
<evidence type="ECO:0000256" key="8">
    <source>
        <dbReference type="ARBA" id="ARBA00023065"/>
    </source>
</evidence>
<organism evidence="14">
    <name type="scientific">Acanthosaura lepidogaster</name>
    <dbReference type="NCBI Taxonomy" id="118088"/>
    <lineage>
        <taxon>Eukaryota</taxon>
        <taxon>Metazoa</taxon>
        <taxon>Chordata</taxon>
        <taxon>Craniata</taxon>
        <taxon>Vertebrata</taxon>
        <taxon>Euteleostomi</taxon>
        <taxon>Lepidosauria</taxon>
        <taxon>Squamata</taxon>
        <taxon>Bifurcata</taxon>
        <taxon>Unidentata</taxon>
        <taxon>Episquamata</taxon>
        <taxon>Toxicofera</taxon>
        <taxon>Iguania</taxon>
        <taxon>Acrodonta</taxon>
        <taxon>Agamidae</taxon>
        <taxon>Draconinae</taxon>
        <taxon>Acanthosaura</taxon>
    </lineage>
</organism>
<evidence type="ECO:0000256" key="4">
    <source>
        <dbReference type="ARBA" id="ARBA00022547"/>
    </source>
</evidence>
<keyword evidence="11" id="KW-0066">ATP synthesis</keyword>
<dbReference type="AlphaFoldDB" id="A0A0U2H5L8"/>
<gene>
    <name evidence="14" type="primary">ATP8</name>
</gene>
<comment type="subcellular location">
    <subcellularLocation>
        <location evidence="1 12">Mitochondrion membrane</location>
        <topology evidence="1 12">Single-pass membrane protein</topology>
    </subcellularLocation>
</comment>
<accession>A0A0U2H5L8</accession>
<feature type="transmembrane region" description="Helical" evidence="13">
    <location>
        <begin position="6"/>
        <end position="28"/>
    </location>
</feature>
<dbReference type="GO" id="GO:0015078">
    <property type="term" value="F:proton transmembrane transporter activity"/>
    <property type="evidence" value="ECO:0007669"/>
    <property type="project" value="InterPro"/>
</dbReference>
<dbReference type="InterPro" id="IPR001421">
    <property type="entry name" value="ATP8_metazoa"/>
</dbReference>
<comment type="similarity">
    <text evidence="2 12">Belongs to the ATPase protein 8 family.</text>
</comment>
<evidence type="ECO:0000256" key="9">
    <source>
        <dbReference type="ARBA" id="ARBA00023128"/>
    </source>
</evidence>
<geneLocation type="mitochondrion" evidence="14"/>
<dbReference type="EMBL" id="KR092427">
    <property type="protein sequence ID" value="ALE33699.1"/>
    <property type="molecule type" value="Genomic_DNA"/>
</dbReference>
<evidence type="ECO:0000256" key="13">
    <source>
        <dbReference type="SAM" id="Phobius"/>
    </source>
</evidence>
<evidence type="ECO:0000256" key="7">
    <source>
        <dbReference type="ARBA" id="ARBA00022989"/>
    </source>
</evidence>
<evidence type="ECO:0000256" key="3">
    <source>
        <dbReference type="ARBA" id="ARBA00022448"/>
    </source>
</evidence>
<keyword evidence="3 12" id="KW-0813">Transport</keyword>
<evidence type="ECO:0000256" key="12">
    <source>
        <dbReference type="RuleBase" id="RU003661"/>
    </source>
</evidence>
<keyword evidence="8 12" id="KW-0406">Ion transport</keyword>
<keyword evidence="10 13" id="KW-0472">Membrane</keyword>
<name>A0A0U2H5L8_9SAUR</name>
<evidence type="ECO:0000256" key="2">
    <source>
        <dbReference type="ARBA" id="ARBA00008892"/>
    </source>
</evidence>
<reference evidence="14" key="1">
    <citation type="journal article" date="2015" name="Mitochondrial DNA">
        <title>The complete mitochondrial genome of Acanthosaura lepidogaster (Squamata: Agamidae).</title>
        <authorList>
            <person name="Yu X.L."/>
            <person name="Du Y."/>
            <person name="Yao Y.T."/>
            <person name="Lin C.X."/>
            <person name="Lin L.H."/>
        </authorList>
    </citation>
    <scope>NUCLEOTIDE SEQUENCE</scope>
</reference>
<evidence type="ECO:0000256" key="1">
    <source>
        <dbReference type="ARBA" id="ARBA00004304"/>
    </source>
</evidence>
<evidence type="ECO:0000256" key="10">
    <source>
        <dbReference type="ARBA" id="ARBA00023136"/>
    </source>
</evidence>
<reference evidence="14" key="2">
    <citation type="submission" date="2015-04" db="EMBL/GenBank/DDBJ databases">
        <authorList>
            <person name="Syromyatnikov M.Y."/>
            <person name="Popov V.N."/>
        </authorList>
    </citation>
    <scope>NUCLEOTIDE SEQUENCE</scope>
</reference>